<dbReference type="AlphaFoldDB" id="A0A162I5W6"/>
<dbReference type="Pfam" id="PF21492">
    <property type="entry name" value="bL31_N"/>
    <property type="match status" value="1"/>
</dbReference>
<accession>A0A162I5W6</accession>
<dbReference type="Gene3D" id="6.20.130.10">
    <property type="match status" value="1"/>
</dbReference>
<keyword evidence="4" id="KW-1185">Reference proteome</keyword>
<name>A0A162I5W6_9EURO</name>
<reference evidence="3 4" key="1">
    <citation type="journal article" date="2016" name="Genome Biol. Evol.">
        <title>Divergent and convergent evolution of fungal pathogenicity.</title>
        <authorList>
            <person name="Shang Y."/>
            <person name="Xiao G."/>
            <person name="Zheng P."/>
            <person name="Cen K."/>
            <person name="Zhan S."/>
            <person name="Wang C."/>
        </authorList>
    </citation>
    <scope>NUCLEOTIDE SEQUENCE [LARGE SCALE GENOMIC DNA]</scope>
    <source>
        <strain evidence="3 4">ARSEF 7405</strain>
    </source>
</reference>
<dbReference type="VEuPathDB" id="FungiDB:AAP_04508"/>
<feature type="region of interest" description="Disordered" evidence="1">
    <location>
        <begin position="77"/>
        <end position="100"/>
    </location>
</feature>
<dbReference type="EMBL" id="AZGZ01000022">
    <property type="protein sequence ID" value="KZZ89023.1"/>
    <property type="molecule type" value="Genomic_DNA"/>
</dbReference>
<dbReference type="GO" id="GO:0005762">
    <property type="term" value="C:mitochondrial large ribosomal subunit"/>
    <property type="evidence" value="ECO:0007669"/>
    <property type="project" value="InterPro"/>
</dbReference>
<sequence length="183" mass="19868">MSLQLGSRLTASANTLRASAPSASSTLARTSTTFICNQCRNASLLRRPKRPYTFTQLIGLSDGSTFLHRTTSPVPVYRSTRDTRNAPEWNPSNPKFSNTENDEAGQLAAFRSRFGINWDVSSADVKKDKTPASAAEKDAAAATAAAEEADADPYAGYQYAQLDDDNLLDLITGFGQEQPKNKK</sequence>
<evidence type="ECO:0000313" key="4">
    <source>
        <dbReference type="Proteomes" id="UP000242877"/>
    </source>
</evidence>
<dbReference type="InterPro" id="IPR034600">
    <property type="entry name" value="Ribosomal_bL31m"/>
</dbReference>
<feature type="compositionally biased region" description="Polar residues" evidence="1">
    <location>
        <begin position="90"/>
        <end position="99"/>
    </location>
</feature>
<dbReference type="Proteomes" id="UP000242877">
    <property type="component" value="Unassembled WGS sequence"/>
</dbReference>
<dbReference type="InterPro" id="IPR048874">
    <property type="entry name" value="Ribosomal_bL31m_N"/>
</dbReference>
<organism evidence="3 4">
    <name type="scientific">Ascosphaera apis ARSEF 7405</name>
    <dbReference type="NCBI Taxonomy" id="392613"/>
    <lineage>
        <taxon>Eukaryota</taxon>
        <taxon>Fungi</taxon>
        <taxon>Dikarya</taxon>
        <taxon>Ascomycota</taxon>
        <taxon>Pezizomycotina</taxon>
        <taxon>Eurotiomycetes</taxon>
        <taxon>Eurotiomycetidae</taxon>
        <taxon>Onygenales</taxon>
        <taxon>Ascosphaeraceae</taxon>
        <taxon>Ascosphaera</taxon>
    </lineage>
</organism>
<feature type="domain" description="Ribosomal protein bL31m N-terminal" evidence="2">
    <location>
        <begin position="47"/>
        <end position="92"/>
    </location>
</feature>
<evidence type="ECO:0000313" key="3">
    <source>
        <dbReference type="EMBL" id="KZZ89023.1"/>
    </source>
</evidence>
<dbReference type="PANTHER" id="PTHR28174:SF1">
    <property type="entry name" value="LARGE RIBOSOMAL SUBUNIT PROTEIN BL31M"/>
    <property type="match status" value="1"/>
</dbReference>
<proteinExistence type="predicted"/>
<evidence type="ECO:0000259" key="2">
    <source>
        <dbReference type="Pfam" id="PF21492"/>
    </source>
</evidence>
<dbReference type="GO" id="GO:0032543">
    <property type="term" value="P:mitochondrial translation"/>
    <property type="evidence" value="ECO:0007669"/>
    <property type="project" value="InterPro"/>
</dbReference>
<comment type="caution">
    <text evidence="3">The sequence shown here is derived from an EMBL/GenBank/DDBJ whole genome shotgun (WGS) entry which is preliminary data.</text>
</comment>
<gene>
    <name evidence="3" type="ORF">AAP_04508</name>
</gene>
<evidence type="ECO:0000256" key="1">
    <source>
        <dbReference type="SAM" id="MobiDB-lite"/>
    </source>
</evidence>
<dbReference type="OrthoDB" id="5587740at2759"/>
<dbReference type="GO" id="GO:0003735">
    <property type="term" value="F:structural constituent of ribosome"/>
    <property type="evidence" value="ECO:0007669"/>
    <property type="project" value="InterPro"/>
</dbReference>
<dbReference type="PANTHER" id="PTHR28174">
    <property type="entry name" value="54S RIBOSOMAL PROTEIN L36, MITOCHONDRIAL"/>
    <property type="match status" value="1"/>
</dbReference>
<protein>
    <recommendedName>
        <fullName evidence="2">Ribosomal protein bL31m N-terminal domain-containing protein</fullName>
    </recommendedName>
</protein>